<name>A0A8T2R932_CERRI</name>
<protein>
    <submittedName>
        <fullName evidence="1">Uncharacterized protein</fullName>
    </submittedName>
</protein>
<gene>
    <name evidence="1" type="ORF">KP509_29G058900</name>
</gene>
<dbReference type="AlphaFoldDB" id="A0A8T2R932"/>
<dbReference type="EMBL" id="CM035434">
    <property type="protein sequence ID" value="KAH7292244.1"/>
    <property type="molecule type" value="Genomic_DNA"/>
</dbReference>
<dbReference type="Proteomes" id="UP000825935">
    <property type="component" value="Chromosome 29"/>
</dbReference>
<comment type="caution">
    <text evidence="1">The sequence shown here is derived from an EMBL/GenBank/DDBJ whole genome shotgun (WGS) entry which is preliminary data.</text>
</comment>
<accession>A0A8T2R932</accession>
<keyword evidence="2" id="KW-1185">Reference proteome</keyword>
<proteinExistence type="predicted"/>
<reference evidence="1" key="1">
    <citation type="submission" date="2021-08" db="EMBL/GenBank/DDBJ databases">
        <title>WGS assembly of Ceratopteris richardii.</title>
        <authorList>
            <person name="Marchant D.B."/>
            <person name="Chen G."/>
            <person name="Jenkins J."/>
            <person name="Shu S."/>
            <person name="Leebens-Mack J."/>
            <person name="Grimwood J."/>
            <person name="Schmutz J."/>
            <person name="Soltis P."/>
            <person name="Soltis D."/>
            <person name="Chen Z.-H."/>
        </authorList>
    </citation>
    <scope>NUCLEOTIDE SEQUENCE</scope>
    <source>
        <strain evidence="1">Whitten #5841</strain>
        <tissue evidence="1">Leaf</tissue>
    </source>
</reference>
<evidence type="ECO:0000313" key="2">
    <source>
        <dbReference type="Proteomes" id="UP000825935"/>
    </source>
</evidence>
<evidence type="ECO:0000313" key="1">
    <source>
        <dbReference type="EMBL" id="KAH7292244.1"/>
    </source>
</evidence>
<sequence>MCRISLYRIYKAWSEGSEPRCFTFHRGHYYGVLYARSLYERHFGNDGCLVLFPCT</sequence>
<organism evidence="1 2">
    <name type="scientific">Ceratopteris richardii</name>
    <name type="common">Triangle waterfern</name>
    <dbReference type="NCBI Taxonomy" id="49495"/>
    <lineage>
        <taxon>Eukaryota</taxon>
        <taxon>Viridiplantae</taxon>
        <taxon>Streptophyta</taxon>
        <taxon>Embryophyta</taxon>
        <taxon>Tracheophyta</taxon>
        <taxon>Polypodiopsida</taxon>
        <taxon>Polypodiidae</taxon>
        <taxon>Polypodiales</taxon>
        <taxon>Pteridineae</taxon>
        <taxon>Pteridaceae</taxon>
        <taxon>Parkerioideae</taxon>
        <taxon>Ceratopteris</taxon>
    </lineage>
</organism>